<dbReference type="Pfam" id="PF08284">
    <property type="entry name" value="RVP_2"/>
    <property type="match status" value="1"/>
</dbReference>
<sequence>MNRGHGAPDRDAGYTKARQQALVYVARHQEDGDAPDVIMGTFFIHKIPHSAIIDIGSTYSYVACTVTKKLGIPVENTPSGITILSPLVQSVRVNKVFKDVPLEIQGVIFLADLMELPFEEFDLILGMYWAEKLVRKGCEAFLAYVSVSKVSDSSMKDIRIVKDFLDIFPEELLRLPPEHDVEFGIDLLPGWAPVSITRYRMASKDLMELKAQI</sequence>
<dbReference type="Proteomes" id="UP000818029">
    <property type="component" value="Chromosome A08"/>
</dbReference>
<evidence type="ECO:0000313" key="1">
    <source>
        <dbReference type="Proteomes" id="UP000818029"/>
    </source>
</evidence>
<evidence type="ECO:0008006" key="3">
    <source>
        <dbReference type="Google" id="ProtNLM"/>
    </source>
</evidence>
<dbReference type="PaxDb" id="3635-A0A1U8PRL7"/>
<dbReference type="InterPro" id="IPR032567">
    <property type="entry name" value="RTL1-rel"/>
</dbReference>
<reference evidence="2" key="2">
    <citation type="submission" date="2025-08" db="UniProtKB">
        <authorList>
            <consortium name="RefSeq"/>
        </authorList>
    </citation>
    <scope>IDENTIFICATION</scope>
</reference>
<name>A0A1U8PRL7_GOSHI</name>
<dbReference type="SUPFAM" id="SSF50630">
    <property type="entry name" value="Acid proteases"/>
    <property type="match status" value="1"/>
</dbReference>
<dbReference type="InterPro" id="IPR021109">
    <property type="entry name" value="Peptidase_aspartic_dom_sf"/>
</dbReference>
<dbReference type="PANTHER" id="PTHR15503:SF45">
    <property type="entry name" value="RNA-DIRECTED DNA POLYMERASE HOMOLOG"/>
    <property type="match status" value="1"/>
</dbReference>
<protein>
    <recommendedName>
        <fullName evidence="3">RVP_2 domain-containing protein</fullName>
    </recommendedName>
</protein>
<dbReference type="KEGG" id="ghi:107961298"/>
<evidence type="ECO:0000313" key="2">
    <source>
        <dbReference type="RefSeq" id="XP_016752983.1"/>
    </source>
</evidence>
<organism evidence="1 2">
    <name type="scientific">Gossypium hirsutum</name>
    <name type="common">Upland cotton</name>
    <name type="synonym">Gossypium mexicanum</name>
    <dbReference type="NCBI Taxonomy" id="3635"/>
    <lineage>
        <taxon>Eukaryota</taxon>
        <taxon>Viridiplantae</taxon>
        <taxon>Streptophyta</taxon>
        <taxon>Embryophyta</taxon>
        <taxon>Tracheophyta</taxon>
        <taxon>Spermatophyta</taxon>
        <taxon>Magnoliopsida</taxon>
        <taxon>eudicotyledons</taxon>
        <taxon>Gunneridae</taxon>
        <taxon>Pentapetalae</taxon>
        <taxon>rosids</taxon>
        <taxon>malvids</taxon>
        <taxon>Malvales</taxon>
        <taxon>Malvaceae</taxon>
        <taxon>Malvoideae</taxon>
        <taxon>Gossypium</taxon>
    </lineage>
</organism>
<gene>
    <name evidence="2" type="primary">LOC107961298</name>
</gene>
<dbReference type="RefSeq" id="XP_016752983.1">
    <property type="nucleotide sequence ID" value="XM_016897494.1"/>
</dbReference>
<dbReference type="Gene3D" id="2.40.70.10">
    <property type="entry name" value="Acid Proteases"/>
    <property type="match status" value="1"/>
</dbReference>
<accession>A0A1U8PRL7</accession>
<dbReference type="AlphaFoldDB" id="A0A1U8PRL7"/>
<keyword evidence="1" id="KW-1185">Reference proteome</keyword>
<dbReference type="CDD" id="cd00303">
    <property type="entry name" value="retropepsin_like"/>
    <property type="match status" value="1"/>
</dbReference>
<reference evidence="1" key="1">
    <citation type="journal article" date="2020" name="Nat. Genet.">
        <title>Genomic diversifications of five Gossypium allopolyploid species and their impact on cotton improvement.</title>
        <authorList>
            <person name="Chen Z.J."/>
            <person name="Sreedasyam A."/>
            <person name="Ando A."/>
            <person name="Song Q."/>
            <person name="De Santiago L.M."/>
            <person name="Hulse-Kemp A.M."/>
            <person name="Ding M."/>
            <person name="Ye W."/>
            <person name="Kirkbride R.C."/>
            <person name="Jenkins J."/>
            <person name="Plott C."/>
            <person name="Lovell J."/>
            <person name="Lin Y.M."/>
            <person name="Vaughn R."/>
            <person name="Liu B."/>
            <person name="Simpson S."/>
            <person name="Scheffler B.E."/>
            <person name="Wen L."/>
            <person name="Saski C.A."/>
            <person name="Grover C.E."/>
            <person name="Hu G."/>
            <person name="Conover J.L."/>
            <person name="Carlson J.W."/>
            <person name="Shu S."/>
            <person name="Boston L.B."/>
            <person name="Williams M."/>
            <person name="Peterson D.G."/>
            <person name="McGee K."/>
            <person name="Jones D.C."/>
            <person name="Wendel J.F."/>
            <person name="Stelly D.M."/>
            <person name="Grimwood J."/>
            <person name="Schmutz J."/>
        </authorList>
    </citation>
    <scope>NUCLEOTIDE SEQUENCE [LARGE SCALE GENOMIC DNA]</scope>
    <source>
        <strain evidence="1">cv. TM-1</strain>
    </source>
</reference>
<proteinExistence type="predicted"/>
<dbReference type="PANTHER" id="PTHR15503">
    <property type="entry name" value="LDOC1 RELATED"/>
    <property type="match status" value="1"/>
</dbReference>
<dbReference type="GeneID" id="107961298"/>